<feature type="compositionally biased region" description="Basic and acidic residues" evidence="1">
    <location>
        <begin position="56"/>
        <end position="65"/>
    </location>
</feature>
<evidence type="ECO:0000313" key="4">
    <source>
        <dbReference type="Proteomes" id="UP001273505"/>
    </source>
</evidence>
<evidence type="ECO:0008006" key="5">
    <source>
        <dbReference type="Google" id="ProtNLM"/>
    </source>
</evidence>
<evidence type="ECO:0000256" key="1">
    <source>
        <dbReference type="SAM" id="MobiDB-lite"/>
    </source>
</evidence>
<keyword evidence="2" id="KW-0732">Signal</keyword>
<name>A0ABU4RWQ4_9GAMM</name>
<reference evidence="3 4" key="1">
    <citation type="submission" date="2023-11" db="EMBL/GenBank/DDBJ databases">
        <title>Gilvimarinus fulvus sp. nov., isolated from the surface of Kelp.</title>
        <authorList>
            <person name="Sun Y.Y."/>
            <person name="Gong Y."/>
            <person name="Du Z.J."/>
        </authorList>
    </citation>
    <scope>NUCLEOTIDE SEQUENCE [LARGE SCALE GENOMIC DNA]</scope>
    <source>
        <strain evidence="3 4">SDUM040013</strain>
    </source>
</reference>
<feature type="signal peptide" evidence="2">
    <location>
        <begin position="1"/>
        <end position="21"/>
    </location>
</feature>
<evidence type="ECO:0000256" key="2">
    <source>
        <dbReference type="SAM" id="SignalP"/>
    </source>
</evidence>
<dbReference type="Proteomes" id="UP001273505">
    <property type="component" value="Unassembled WGS sequence"/>
</dbReference>
<dbReference type="PROSITE" id="PS51257">
    <property type="entry name" value="PROKAR_LIPOPROTEIN"/>
    <property type="match status" value="1"/>
</dbReference>
<evidence type="ECO:0000313" key="3">
    <source>
        <dbReference type="EMBL" id="MDX6849312.1"/>
    </source>
</evidence>
<comment type="caution">
    <text evidence="3">The sequence shown here is derived from an EMBL/GenBank/DDBJ whole genome shotgun (WGS) entry which is preliminary data.</text>
</comment>
<keyword evidence="4" id="KW-1185">Reference proteome</keyword>
<dbReference type="EMBL" id="JAXAFO010000011">
    <property type="protein sequence ID" value="MDX6849312.1"/>
    <property type="molecule type" value="Genomic_DNA"/>
</dbReference>
<feature type="chain" id="PRO_5045332403" description="Lipoprotein" evidence="2">
    <location>
        <begin position="22"/>
        <end position="65"/>
    </location>
</feature>
<organism evidence="3 4">
    <name type="scientific">Gilvimarinus gilvus</name>
    <dbReference type="NCBI Taxonomy" id="3058038"/>
    <lineage>
        <taxon>Bacteria</taxon>
        <taxon>Pseudomonadati</taxon>
        <taxon>Pseudomonadota</taxon>
        <taxon>Gammaproteobacteria</taxon>
        <taxon>Cellvibrionales</taxon>
        <taxon>Cellvibrionaceae</taxon>
        <taxon>Gilvimarinus</taxon>
    </lineage>
</organism>
<sequence>MNKRWMLIVAAAMAISACTNKAIYDNVQSDQRWRCQQEPPPAQERCRQQASQSYEEYERERQELK</sequence>
<protein>
    <recommendedName>
        <fullName evidence="5">Lipoprotein</fullName>
    </recommendedName>
</protein>
<feature type="region of interest" description="Disordered" evidence="1">
    <location>
        <begin position="34"/>
        <end position="65"/>
    </location>
</feature>
<accession>A0ABU4RWQ4</accession>
<dbReference type="RefSeq" id="WP_302721898.1">
    <property type="nucleotide sequence ID" value="NZ_JAULRU010000418.1"/>
</dbReference>
<gene>
    <name evidence="3" type="ORF">SCD92_08065</name>
</gene>
<proteinExistence type="predicted"/>